<dbReference type="InterPro" id="IPR039039">
    <property type="entry name" value="RAI1-like_fam"/>
</dbReference>
<dbReference type="GO" id="GO:0000956">
    <property type="term" value="P:nuclear-transcribed mRNA catabolic process"/>
    <property type="evidence" value="ECO:0007669"/>
    <property type="project" value="TreeGrafter"/>
</dbReference>
<dbReference type="GO" id="GO:0005829">
    <property type="term" value="C:cytosol"/>
    <property type="evidence" value="ECO:0007669"/>
    <property type="project" value="TreeGrafter"/>
</dbReference>
<comment type="similarity">
    <text evidence="1 2">Belongs to the DXO/Dom3Z family.</text>
</comment>
<keyword evidence="2" id="KW-0479">Metal-binding</keyword>
<keyword evidence="2" id="KW-0694">RNA-binding</keyword>
<dbReference type="PANTHER" id="PTHR12395:SF9">
    <property type="entry name" value="DECAPPING AND EXORIBONUCLEASE PROTEIN"/>
    <property type="match status" value="1"/>
</dbReference>
<dbReference type="GO" id="GO:0003723">
    <property type="term" value="F:RNA binding"/>
    <property type="evidence" value="ECO:0007669"/>
    <property type="project" value="UniProtKB-KW"/>
</dbReference>
<accession>A0A336L828</accession>
<dbReference type="OMA" id="VVTWRGH"/>
<name>A0A336L828_CULSO</name>
<dbReference type="GO" id="GO:0046872">
    <property type="term" value="F:metal ion binding"/>
    <property type="evidence" value="ECO:0007669"/>
    <property type="project" value="UniProtKB-KW"/>
</dbReference>
<keyword evidence="2" id="KW-0378">Hydrolase</keyword>
<dbReference type="GO" id="GO:0004518">
    <property type="term" value="F:nuclease activity"/>
    <property type="evidence" value="ECO:0007669"/>
    <property type="project" value="UniProtKB-KW"/>
</dbReference>
<dbReference type="EMBL" id="UFQT01001980">
    <property type="protein sequence ID" value="SSX32289.1"/>
    <property type="molecule type" value="Genomic_DNA"/>
</dbReference>
<reference evidence="5" key="2">
    <citation type="submission" date="2018-07" db="EMBL/GenBank/DDBJ databases">
        <authorList>
            <person name="Quirk P.G."/>
            <person name="Krulwich T.A."/>
        </authorList>
    </citation>
    <scope>NUCLEOTIDE SEQUENCE</scope>
</reference>
<evidence type="ECO:0000256" key="2">
    <source>
        <dbReference type="RuleBase" id="RU367113"/>
    </source>
</evidence>
<dbReference type="PANTHER" id="PTHR12395">
    <property type="entry name" value="DOM-3 RELATED"/>
    <property type="match status" value="1"/>
</dbReference>
<comment type="subcellular location">
    <subcellularLocation>
        <location evidence="2">Nucleus</location>
    </subcellularLocation>
</comment>
<dbReference type="EC" id="3.6.1.-" evidence="2"/>
<dbReference type="GO" id="GO:0000166">
    <property type="term" value="F:nucleotide binding"/>
    <property type="evidence" value="ECO:0007669"/>
    <property type="project" value="UniProtKB-KW"/>
</dbReference>
<dbReference type="GO" id="GO:0034353">
    <property type="term" value="F:mRNA 5'-diphosphatase activity"/>
    <property type="evidence" value="ECO:0007669"/>
    <property type="project" value="TreeGrafter"/>
</dbReference>
<reference evidence="4" key="1">
    <citation type="submission" date="2018-04" db="EMBL/GenBank/DDBJ databases">
        <authorList>
            <person name="Go L.Y."/>
            <person name="Mitchell J.A."/>
        </authorList>
    </citation>
    <scope>NUCLEOTIDE SEQUENCE</scope>
    <source>
        <tissue evidence="4">Whole organism</tissue>
    </source>
</reference>
<organism evidence="4">
    <name type="scientific">Culicoides sonorensis</name>
    <name type="common">Biting midge</name>
    <dbReference type="NCBI Taxonomy" id="179676"/>
    <lineage>
        <taxon>Eukaryota</taxon>
        <taxon>Metazoa</taxon>
        <taxon>Ecdysozoa</taxon>
        <taxon>Arthropoda</taxon>
        <taxon>Hexapoda</taxon>
        <taxon>Insecta</taxon>
        <taxon>Pterygota</taxon>
        <taxon>Neoptera</taxon>
        <taxon>Endopterygota</taxon>
        <taxon>Diptera</taxon>
        <taxon>Nematocera</taxon>
        <taxon>Chironomoidea</taxon>
        <taxon>Ceratopogonidae</taxon>
        <taxon>Ceratopogoninae</taxon>
        <taxon>Culicoides</taxon>
        <taxon>Monoculicoides</taxon>
    </lineage>
</organism>
<comment type="function">
    <text evidence="2">Decapping enzyme for NAD-capped RNAs: specifically hydrolyzes the nicotinamide adenine dinucleotide (NAD) cap from a subset of RNAs by removing the entire NAD moiety from the 5'-end of an NAD-capped RNA.</text>
</comment>
<evidence type="ECO:0000313" key="5">
    <source>
        <dbReference type="EMBL" id="SSX32289.1"/>
    </source>
</evidence>
<keyword evidence="2" id="KW-0547">Nucleotide-binding</keyword>
<sequence length="384" mass="46112">MDKFTINLKPHSQNYNNTTPFPKFTKPQIVGYFSLDQNREYRSTLQNLKYLCRDVFEPNNGNLCFDLNREYKNYVEKPESAHNEKIDKLLEFIKEKYESIRDMDGNRFISSEFICFRGLLRLVMCTPYENREKWIILGMRYKGNIYLCAEETDEKRIEKSNMTDKNKLFCSYGFKFEQYLLSDHPKEKPRPEMPVIEAEEFCLIYRVKLKDNSVLFGAEMDGADTDMEIKTLKDLQNTKFVELKVKREEQKYYQKQNFVKFKQIKWWCQSFLVGIEDVLVGLRDDKGIVYEVERHRVSEMPSYAKQFREHWIPSICMQFLSDFLSKVKECMKEIDSNQDVFMFEYDPKSDIDVKCTHFKGHNEYSFLPQNYIDFVERNSITNKR</sequence>
<dbReference type="GO" id="GO:0110155">
    <property type="term" value="P:NAD-cap decapping"/>
    <property type="evidence" value="ECO:0007669"/>
    <property type="project" value="TreeGrafter"/>
</dbReference>
<keyword evidence="2" id="KW-0539">Nucleus</keyword>
<dbReference type="GO" id="GO:0005634">
    <property type="term" value="C:nucleus"/>
    <property type="evidence" value="ECO:0007669"/>
    <property type="project" value="UniProtKB-SubCell"/>
</dbReference>
<dbReference type="InterPro" id="IPR013961">
    <property type="entry name" value="RAI1"/>
</dbReference>
<gene>
    <name evidence="4" type="primary">CSON004814</name>
</gene>
<evidence type="ECO:0000259" key="3">
    <source>
        <dbReference type="Pfam" id="PF08652"/>
    </source>
</evidence>
<evidence type="ECO:0000256" key="1">
    <source>
        <dbReference type="ARBA" id="ARBA00006562"/>
    </source>
</evidence>
<dbReference type="Pfam" id="PF08652">
    <property type="entry name" value="RAI1"/>
    <property type="match status" value="1"/>
</dbReference>
<protein>
    <recommendedName>
        <fullName evidence="2">Decapping nuclease</fullName>
        <ecNumber evidence="2">3.6.1.-</ecNumber>
    </recommendedName>
</protein>
<feature type="domain" description="RAI1-like" evidence="3">
    <location>
        <begin position="26"/>
        <end position="371"/>
    </location>
</feature>
<comment type="cofactor">
    <cofactor evidence="2">
        <name>a divalent metal cation</name>
        <dbReference type="ChEBI" id="CHEBI:60240"/>
    </cofactor>
</comment>
<proteinExistence type="inferred from homology"/>
<dbReference type="EMBL" id="UFQS01001980">
    <property type="protein sequence ID" value="SSX12847.1"/>
    <property type="molecule type" value="Genomic_DNA"/>
</dbReference>
<dbReference type="AlphaFoldDB" id="A0A336L828"/>
<dbReference type="VEuPathDB" id="VectorBase:CSON004814"/>
<evidence type="ECO:0000313" key="4">
    <source>
        <dbReference type="EMBL" id="SSX12847.1"/>
    </source>
</evidence>
<keyword evidence="2" id="KW-0540">Nuclease</keyword>